<dbReference type="STRING" id="1921510.BSL82_09430"/>
<evidence type="ECO:0000313" key="2">
    <source>
        <dbReference type="Proteomes" id="UP000182063"/>
    </source>
</evidence>
<name>A0A1L3ZV34_9SPHN</name>
<organism evidence="1 2">
    <name type="scientific">Tardibacter chloracetimidivorans</name>
    <dbReference type="NCBI Taxonomy" id="1921510"/>
    <lineage>
        <taxon>Bacteria</taxon>
        <taxon>Pseudomonadati</taxon>
        <taxon>Pseudomonadota</taxon>
        <taxon>Alphaproteobacteria</taxon>
        <taxon>Sphingomonadales</taxon>
        <taxon>Sphingomonadaceae</taxon>
        <taxon>Tardibacter</taxon>
    </lineage>
</organism>
<protein>
    <submittedName>
        <fullName evidence="1">Uncharacterized protein</fullName>
    </submittedName>
</protein>
<dbReference type="AlphaFoldDB" id="A0A1L3ZV34"/>
<dbReference type="Proteomes" id="UP000182063">
    <property type="component" value="Chromosome"/>
</dbReference>
<accession>A0A1L3ZV34</accession>
<sequence>MSDLLELSFLDEAARAAGFAEWAQVEGDILRSGQRSAISRSIIAHAKSLQKLAELEAENVWRPGEVSAILVFSEGSIHLNRDGSARLVFADDELEWDNDRETTKDYRFQRLPASEVNAIRRFLNSRLPSPPKGPDV</sequence>
<dbReference type="RefSeq" id="WP_072597110.1">
    <property type="nucleotide sequence ID" value="NZ_CP018221.1"/>
</dbReference>
<proteinExistence type="predicted"/>
<evidence type="ECO:0000313" key="1">
    <source>
        <dbReference type="EMBL" id="API59501.1"/>
    </source>
</evidence>
<dbReference type="KEGG" id="sphj:BSL82_09430"/>
<reference evidence="2" key="1">
    <citation type="submission" date="2016-11" db="EMBL/GenBank/DDBJ databases">
        <title>Complete Genome Sequence of alachlor-degrading Sphingomonas sp. strain JJ-A5.</title>
        <authorList>
            <person name="Lee H."/>
            <person name="Ka J.-O."/>
        </authorList>
    </citation>
    <scope>NUCLEOTIDE SEQUENCE [LARGE SCALE GENOMIC DNA]</scope>
    <source>
        <strain evidence="2">JJ-A5</strain>
    </source>
</reference>
<keyword evidence="2" id="KW-1185">Reference proteome</keyword>
<gene>
    <name evidence="1" type="ORF">BSL82_09430</name>
</gene>
<dbReference type="EMBL" id="CP018221">
    <property type="protein sequence ID" value="API59501.1"/>
    <property type="molecule type" value="Genomic_DNA"/>
</dbReference>